<dbReference type="STRING" id="503106.A0A218ZCJ1"/>
<evidence type="ECO:0000256" key="2">
    <source>
        <dbReference type="SAM" id="Phobius"/>
    </source>
</evidence>
<keyword evidence="4" id="KW-1185">Reference proteome</keyword>
<dbReference type="AlphaFoldDB" id="A0A218ZCJ1"/>
<feature type="transmembrane region" description="Helical" evidence="2">
    <location>
        <begin position="95"/>
        <end position="117"/>
    </location>
</feature>
<organism evidence="3 4">
    <name type="scientific">Diplocarpon coronariae</name>
    <dbReference type="NCBI Taxonomy" id="2795749"/>
    <lineage>
        <taxon>Eukaryota</taxon>
        <taxon>Fungi</taxon>
        <taxon>Dikarya</taxon>
        <taxon>Ascomycota</taxon>
        <taxon>Pezizomycotina</taxon>
        <taxon>Leotiomycetes</taxon>
        <taxon>Helotiales</taxon>
        <taxon>Drepanopezizaceae</taxon>
        <taxon>Diplocarpon</taxon>
    </lineage>
</organism>
<feature type="compositionally biased region" description="Pro residues" evidence="1">
    <location>
        <begin position="290"/>
        <end position="302"/>
    </location>
</feature>
<evidence type="ECO:0000313" key="4">
    <source>
        <dbReference type="Proteomes" id="UP000242519"/>
    </source>
</evidence>
<feature type="region of interest" description="Disordered" evidence="1">
    <location>
        <begin position="273"/>
        <end position="381"/>
    </location>
</feature>
<keyword evidence="2" id="KW-1133">Transmembrane helix</keyword>
<feature type="transmembrane region" description="Helical" evidence="2">
    <location>
        <begin position="63"/>
        <end position="80"/>
    </location>
</feature>
<dbReference type="OrthoDB" id="3436860at2759"/>
<proteinExistence type="predicted"/>
<evidence type="ECO:0000256" key="1">
    <source>
        <dbReference type="SAM" id="MobiDB-lite"/>
    </source>
</evidence>
<evidence type="ECO:0000313" key="3">
    <source>
        <dbReference type="EMBL" id="OWP05320.1"/>
    </source>
</evidence>
<feature type="transmembrane region" description="Helical" evidence="2">
    <location>
        <begin position="129"/>
        <end position="150"/>
    </location>
</feature>
<feature type="transmembrane region" description="Helical" evidence="2">
    <location>
        <begin position="20"/>
        <end position="42"/>
    </location>
</feature>
<name>A0A218ZCJ1_9HELO</name>
<feature type="compositionally biased region" description="Basic residues" evidence="1">
    <location>
        <begin position="362"/>
        <end position="374"/>
    </location>
</feature>
<comment type="caution">
    <text evidence="3">The sequence shown here is derived from an EMBL/GenBank/DDBJ whole genome shotgun (WGS) entry which is preliminary data.</text>
</comment>
<reference evidence="3 4" key="1">
    <citation type="submission" date="2017-04" db="EMBL/GenBank/DDBJ databases">
        <title>Draft genome sequence of Marssonina coronaria NL1: causal agent of apple blotch.</title>
        <authorList>
            <person name="Cheng Q."/>
        </authorList>
    </citation>
    <scope>NUCLEOTIDE SEQUENCE [LARGE SCALE GENOMIC DNA]</scope>
    <source>
        <strain evidence="3 4">NL1</strain>
    </source>
</reference>
<dbReference type="InParanoid" id="A0A218ZCJ1"/>
<accession>A0A218ZCJ1</accession>
<gene>
    <name evidence="3" type="ORF">B2J93_8062</name>
</gene>
<protein>
    <submittedName>
        <fullName evidence="3">Uncharacterized protein</fullName>
    </submittedName>
</protein>
<dbReference type="EMBL" id="MZNU01000076">
    <property type="protein sequence ID" value="OWP05320.1"/>
    <property type="molecule type" value="Genomic_DNA"/>
</dbReference>
<keyword evidence="2" id="KW-0472">Membrane</keyword>
<keyword evidence="2" id="KW-0812">Transmembrane</keyword>
<sequence length="535" mass="57751">MNSSIFMKGSFATRARVKLWAHAAALTLSVIVTAIAAARMLISNSQRKNTPTTGGKRSSSGQVALSMGAKSIFFILYQILNEHTSMFKERPKANMILAIIDGISWPAVVAFTVQGVMKKCDGTTCTLSWIIIPLGVINSIISQVGAAVTFGDYKWFKQTGVLPSQLRDDRDLKMGPPAEAPRTVDAGALADVGCSATAGAVAEEIDQHAGTGDGGWAAWRTKLHVCSWSAGARGPRSHAGRGVTAGYDTCQPIEDRNSMLVILIGLDRLPVTSPAACRATPPNRSVRPEPGSPGPPLPPTEPSRPDPRSRAAASPPSSSYTLPAPPGQMSRAAGVDLRLGSRSSPEDEHPGGDPSDSDRRPGTAHRCGKRRAGHQGKGLAGHRGALLRVRAQCSMVESGRRGPLPVSREHARRGQREAKMLQCLVAEQPQVRWDLPRLVTEEVRGERARHGDTLKLDPDECHRAKVRTSLPPIPTSIIGRSLNVADSRDPLWAFGNVRRFSWLGYQAALRGRERQYVIAVEEQEKVQEYSDRGHV</sequence>
<dbReference type="Proteomes" id="UP000242519">
    <property type="component" value="Unassembled WGS sequence"/>
</dbReference>
<feature type="compositionally biased region" description="Low complexity" evidence="1">
    <location>
        <begin position="310"/>
        <end position="322"/>
    </location>
</feature>
<feature type="compositionally biased region" description="Basic and acidic residues" evidence="1">
    <location>
        <begin position="344"/>
        <end position="361"/>
    </location>
</feature>